<keyword evidence="6" id="KW-0732">Signal</keyword>
<dbReference type="PANTHER" id="PTHR42973:SF39">
    <property type="entry name" value="FAD-BINDING PCMH-TYPE DOMAIN-CONTAINING PROTEIN"/>
    <property type="match status" value="1"/>
</dbReference>
<dbReference type="InterPro" id="IPR036318">
    <property type="entry name" value="FAD-bd_PCMH-like_sf"/>
</dbReference>
<proteinExistence type="inferred from homology"/>
<sequence length="515" mass="55566">MWLLLLTISCALSLSSINADTASLRAKFSKLKIDALFPGDSSYNKFAAPFNQRFTLIPAAIVFPNNTQAVSDSVKIAAGEKLPVSARSGGHSYAAYGLGGKNGALVVDLSRLKTVSVDQSTGNALIGPGNRLGDVAIGLNAQAKRALPHGTCSYVGLGGHASFGGFGFTSRAWGLTLDNILSHEVVLANGTIVQASLNSNPDLFWALRGAGASYGIITSFQFQTHPAPGSSTNFVYSWDFNQADFANALINYQVFCRSANLPAQLGFEANLAKGSQSGRVAFNFVGSWYGPVSSFPEVVQPFLAVMPKPQTQSVKTTDWLDSLQGLAGSQPLSTSGVDLTSEHDTFYAKSITTPGGSGLPMSNSSIRAFSKYLSSQGWQTNTNWFVQFELYGGANSAITAVPKDATAFAQRAILWTIQFYTSSSNYAPPFPNAGLTFLDQMVASIVDNNPSNWGYGAYSNYVDDRLSADQWKSLYYNTHYQRLTQVKSTYDPTNVFSYPQSITEANFKRKSKRWD</sequence>
<accession>A0A9P6T5W3</accession>
<dbReference type="InterPro" id="IPR012951">
    <property type="entry name" value="BBE"/>
</dbReference>
<evidence type="ECO:0000313" key="8">
    <source>
        <dbReference type="EMBL" id="KAG0140347.1"/>
    </source>
</evidence>
<comment type="cofactor">
    <cofactor evidence="1">
        <name>FAD</name>
        <dbReference type="ChEBI" id="CHEBI:57692"/>
    </cofactor>
</comment>
<evidence type="ECO:0000259" key="7">
    <source>
        <dbReference type="PROSITE" id="PS51387"/>
    </source>
</evidence>
<evidence type="ECO:0000256" key="1">
    <source>
        <dbReference type="ARBA" id="ARBA00001974"/>
    </source>
</evidence>
<evidence type="ECO:0000256" key="3">
    <source>
        <dbReference type="ARBA" id="ARBA00022630"/>
    </source>
</evidence>
<dbReference type="PROSITE" id="PS51387">
    <property type="entry name" value="FAD_PCMH"/>
    <property type="match status" value="1"/>
</dbReference>
<gene>
    <name evidence="8" type="ORF">CROQUDRAFT_665307</name>
</gene>
<dbReference type="Proteomes" id="UP000886653">
    <property type="component" value="Unassembled WGS sequence"/>
</dbReference>
<reference evidence="8" key="1">
    <citation type="submission" date="2013-11" db="EMBL/GenBank/DDBJ databases">
        <title>Genome sequence of the fusiform rust pathogen reveals effectors for host alternation and coevolution with pine.</title>
        <authorList>
            <consortium name="DOE Joint Genome Institute"/>
            <person name="Smith K."/>
            <person name="Pendleton A."/>
            <person name="Kubisiak T."/>
            <person name="Anderson C."/>
            <person name="Salamov A."/>
            <person name="Aerts A."/>
            <person name="Riley R."/>
            <person name="Clum A."/>
            <person name="Lindquist E."/>
            <person name="Ence D."/>
            <person name="Campbell M."/>
            <person name="Kronenberg Z."/>
            <person name="Feau N."/>
            <person name="Dhillon B."/>
            <person name="Hamelin R."/>
            <person name="Burleigh J."/>
            <person name="Smith J."/>
            <person name="Yandell M."/>
            <person name="Nelson C."/>
            <person name="Grigoriev I."/>
            <person name="Davis J."/>
        </authorList>
    </citation>
    <scope>NUCLEOTIDE SEQUENCE</scope>
    <source>
        <strain evidence="8">G11</strain>
    </source>
</reference>
<evidence type="ECO:0000256" key="5">
    <source>
        <dbReference type="ARBA" id="ARBA00023002"/>
    </source>
</evidence>
<protein>
    <recommendedName>
        <fullName evidence="7">FAD-binding PCMH-type domain-containing protein</fullName>
    </recommendedName>
</protein>
<comment type="caution">
    <text evidence="8">The sequence shown here is derived from an EMBL/GenBank/DDBJ whole genome shotgun (WGS) entry which is preliminary data.</text>
</comment>
<evidence type="ECO:0000313" key="9">
    <source>
        <dbReference type="Proteomes" id="UP000886653"/>
    </source>
</evidence>
<keyword evidence="3" id="KW-0285">Flavoprotein</keyword>
<dbReference type="Pfam" id="PF08031">
    <property type="entry name" value="BBE"/>
    <property type="match status" value="1"/>
</dbReference>
<dbReference type="InterPro" id="IPR016169">
    <property type="entry name" value="FAD-bd_PCMH_sub2"/>
</dbReference>
<feature type="chain" id="PRO_5040466775" description="FAD-binding PCMH-type domain-containing protein" evidence="6">
    <location>
        <begin position="20"/>
        <end position="515"/>
    </location>
</feature>
<keyword evidence="4" id="KW-0274">FAD</keyword>
<dbReference type="PANTHER" id="PTHR42973">
    <property type="entry name" value="BINDING OXIDOREDUCTASE, PUTATIVE (AFU_ORTHOLOGUE AFUA_1G17690)-RELATED"/>
    <property type="match status" value="1"/>
</dbReference>
<feature type="signal peptide" evidence="6">
    <location>
        <begin position="1"/>
        <end position="19"/>
    </location>
</feature>
<comment type="similarity">
    <text evidence="2">Belongs to the oxygen-dependent FAD-linked oxidoreductase family.</text>
</comment>
<dbReference type="InterPro" id="IPR016166">
    <property type="entry name" value="FAD-bd_PCMH"/>
</dbReference>
<evidence type="ECO:0000256" key="6">
    <source>
        <dbReference type="SAM" id="SignalP"/>
    </source>
</evidence>
<feature type="domain" description="FAD-binding PCMH-type" evidence="7">
    <location>
        <begin position="54"/>
        <end position="227"/>
    </location>
</feature>
<dbReference type="InterPro" id="IPR006094">
    <property type="entry name" value="Oxid_FAD_bind_N"/>
</dbReference>
<evidence type="ECO:0000256" key="4">
    <source>
        <dbReference type="ARBA" id="ARBA00022827"/>
    </source>
</evidence>
<dbReference type="Pfam" id="PF01565">
    <property type="entry name" value="FAD_binding_4"/>
    <property type="match status" value="1"/>
</dbReference>
<dbReference type="Gene3D" id="3.40.462.20">
    <property type="match status" value="1"/>
</dbReference>
<dbReference type="InterPro" id="IPR050416">
    <property type="entry name" value="FAD-linked_Oxidoreductase"/>
</dbReference>
<dbReference type="SUPFAM" id="SSF56176">
    <property type="entry name" value="FAD-binding/transporter-associated domain-like"/>
    <property type="match status" value="1"/>
</dbReference>
<dbReference type="GO" id="GO:0071949">
    <property type="term" value="F:FAD binding"/>
    <property type="evidence" value="ECO:0007669"/>
    <property type="project" value="InterPro"/>
</dbReference>
<dbReference type="OrthoDB" id="407275at2759"/>
<organism evidence="8 9">
    <name type="scientific">Cronartium quercuum f. sp. fusiforme G11</name>
    <dbReference type="NCBI Taxonomy" id="708437"/>
    <lineage>
        <taxon>Eukaryota</taxon>
        <taxon>Fungi</taxon>
        <taxon>Dikarya</taxon>
        <taxon>Basidiomycota</taxon>
        <taxon>Pucciniomycotina</taxon>
        <taxon>Pucciniomycetes</taxon>
        <taxon>Pucciniales</taxon>
        <taxon>Coleosporiaceae</taxon>
        <taxon>Cronartium</taxon>
    </lineage>
</organism>
<keyword evidence="9" id="KW-1185">Reference proteome</keyword>
<keyword evidence="5" id="KW-0560">Oxidoreductase</keyword>
<dbReference type="EMBL" id="MU167451">
    <property type="protein sequence ID" value="KAG0140347.1"/>
    <property type="molecule type" value="Genomic_DNA"/>
</dbReference>
<dbReference type="GO" id="GO:0016491">
    <property type="term" value="F:oxidoreductase activity"/>
    <property type="evidence" value="ECO:0007669"/>
    <property type="project" value="UniProtKB-KW"/>
</dbReference>
<dbReference type="AlphaFoldDB" id="A0A9P6T5W3"/>
<evidence type="ECO:0000256" key="2">
    <source>
        <dbReference type="ARBA" id="ARBA00005466"/>
    </source>
</evidence>
<name>A0A9P6T5W3_9BASI</name>
<dbReference type="Gene3D" id="3.30.465.10">
    <property type="match status" value="1"/>
</dbReference>